<dbReference type="InterPro" id="IPR004119">
    <property type="entry name" value="EcKL"/>
</dbReference>
<dbReference type="InterPro" id="IPR011009">
    <property type="entry name" value="Kinase-like_dom_sf"/>
</dbReference>
<dbReference type="EMBL" id="AAZO01006952">
    <property type="status" value="NOT_ANNOTATED_CDS"/>
    <property type="molecule type" value="Genomic_DNA"/>
</dbReference>
<dbReference type="InParanoid" id="E0W1A4"/>
<dbReference type="HOGENOM" id="CLU_010718_0_2_1"/>
<dbReference type="VEuPathDB" id="VectorBase:PHUM572020"/>
<dbReference type="AlphaFoldDB" id="E0W1A4"/>
<dbReference type="InterPro" id="IPR015897">
    <property type="entry name" value="CHK_kinase-like"/>
</dbReference>
<dbReference type="CTD" id="8234930"/>
<evidence type="ECO:0000313" key="4">
    <source>
        <dbReference type="Proteomes" id="UP000009046"/>
    </source>
</evidence>
<dbReference type="Proteomes" id="UP000009046">
    <property type="component" value="Unassembled WGS sequence"/>
</dbReference>
<keyword evidence="4" id="KW-1185">Reference proteome</keyword>
<protein>
    <submittedName>
        <fullName evidence="2">Predicted protein</fullName>
    </submittedName>
</protein>
<evidence type="ECO:0000313" key="3">
    <source>
        <dbReference type="EnsemblMetazoa" id="PHUM572020-PA"/>
    </source>
</evidence>
<dbReference type="GeneID" id="8234930"/>
<gene>
    <name evidence="3" type="primary">8234930</name>
    <name evidence="2" type="ORF">Phum_PHUM572020</name>
</gene>
<dbReference type="PANTHER" id="PTHR11012">
    <property type="entry name" value="PROTEIN KINASE-LIKE DOMAIN-CONTAINING"/>
    <property type="match status" value="1"/>
</dbReference>
<name>E0W1A4_PEDHC</name>
<dbReference type="OrthoDB" id="8250698at2759"/>
<organism>
    <name type="scientific">Pediculus humanus subsp. corporis</name>
    <name type="common">Body louse</name>
    <dbReference type="NCBI Taxonomy" id="121224"/>
    <lineage>
        <taxon>Eukaryota</taxon>
        <taxon>Metazoa</taxon>
        <taxon>Ecdysozoa</taxon>
        <taxon>Arthropoda</taxon>
        <taxon>Hexapoda</taxon>
        <taxon>Insecta</taxon>
        <taxon>Pterygota</taxon>
        <taxon>Neoptera</taxon>
        <taxon>Paraneoptera</taxon>
        <taxon>Psocodea</taxon>
        <taxon>Troctomorpha</taxon>
        <taxon>Phthiraptera</taxon>
        <taxon>Anoplura</taxon>
        <taxon>Pediculidae</taxon>
        <taxon>Pediculus</taxon>
    </lineage>
</organism>
<reference evidence="2" key="1">
    <citation type="submission" date="2007-04" db="EMBL/GenBank/DDBJ databases">
        <title>Annotation of Pediculus humanus corporis strain USDA.</title>
        <authorList>
            <person name="Kirkness E."/>
            <person name="Hannick L."/>
            <person name="Hass B."/>
            <person name="Bruggner R."/>
            <person name="Lawson D."/>
            <person name="Bidwell S."/>
            <person name="Joardar V."/>
            <person name="Caler E."/>
            <person name="Walenz B."/>
            <person name="Inman J."/>
            <person name="Schobel S."/>
            <person name="Galinsky K."/>
            <person name="Amedeo P."/>
            <person name="Strausberg R."/>
        </authorList>
    </citation>
    <scope>NUCLEOTIDE SEQUENCE</scope>
    <source>
        <strain evidence="2">USDA</strain>
    </source>
</reference>
<dbReference type="RefSeq" id="XP_002432148.1">
    <property type="nucleotide sequence ID" value="XM_002432103.1"/>
</dbReference>
<sequence length="410" mass="48515">MSRPQRDEEPPEWLTQDFIENSLREGLDCESFKIKNMKMTMAAAVGDHYGSQMFRVNYTYSTDDRKTEKESSIIIKVVPKGYFGEMLVKTSFFDIEGESLTVILPEVYKIMTKVYPEQPKLWADCYYYQGHPKNVIVMEDLKLSGFVLGNRFQGLDYEHSSLVIESLAKLHGTSFVLLQEKPEMFKNLNKPFWKSDNEEMFKIMFEENINFLTEDMKSWDDFDKKSIYVDKLSKVEIIKGIINVWERDEKNLKVLIHGDSWLNNFMFRYGTDGKLSGMKFVDFQIMSIHSPAMDLVYFIFTSVLHDNKLEMIDVLLENYYKIFSGTLKKFNRDPEMIYPFEELKKNFESKLFWGFVVFCTFVPFMMMPKEDVVDPEELMKGDRTEYRRKIYGKERIRNLLIKLPTNQCTI</sequence>
<dbReference type="SMART" id="SM00587">
    <property type="entry name" value="CHK"/>
    <property type="match status" value="1"/>
</dbReference>
<dbReference type="EnsemblMetazoa" id="PHUM572020-RA">
    <property type="protein sequence ID" value="PHUM572020-PA"/>
    <property type="gene ID" value="PHUM572020"/>
</dbReference>
<dbReference type="OMA" id="HIDIQSA"/>
<evidence type="ECO:0000313" key="2">
    <source>
        <dbReference type="EMBL" id="EEB19410.1"/>
    </source>
</evidence>
<dbReference type="SUPFAM" id="SSF56112">
    <property type="entry name" value="Protein kinase-like (PK-like)"/>
    <property type="match status" value="1"/>
</dbReference>
<reference evidence="3" key="3">
    <citation type="submission" date="2021-02" db="UniProtKB">
        <authorList>
            <consortium name="EnsemblMetazoa"/>
        </authorList>
    </citation>
    <scope>IDENTIFICATION</scope>
    <source>
        <strain evidence="3">USDA</strain>
    </source>
</reference>
<dbReference type="EMBL" id="DS235867">
    <property type="protein sequence ID" value="EEB19410.1"/>
    <property type="molecule type" value="Genomic_DNA"/>
</dbReference>
<dbReference type="Pfam" id="PF02958">
    <property type="entry name" value="EcKL"/>
    <property type="match status" value="1"/>
</dbReference>
<dbReference type="EMBL" id="AAZO01006951">
    <property type="status" value="NOT_ANNOTATED_CDS"/>
    <property type="molecule type" value="Genomic_DNA"/>
</dbReference>
<accession>E0W1A4</accession>
<dbReference type="eggNOG" id="ENOG502RZD1">
    <property type="taxonomic scope" value="Eukaryota"/>
</dbReference>
<reference evidence="2" key="2">
    <citation type="submission" date="2007-04" db="EMBL/GenBank/DDBJ databases">
        <title>The genome of the human body louse.</title>
        <authorList>
            <consortium name="The Human Body Louse Genome Consortium"/>
            <person name="Kirkness E."/>
            <person name="Walenz B."/>
            <person name="Hass B."/>
            <person name="Bruggner R."/>
            <person name="Strausberg R."/>
        </authorList>
    </citation>
    <scope>NUCLEOTIDE SEQUENCE</scope>
    <source>
        <strain evidence="2">USDA</strain>
    </source>
</reference>
<evidence type="ECO:0000259" key="1">
    <source>
        <dbReference type="SMART" id="SM00587"/>
    </source>
</evidence>
<dbReference type="KEGG" id="phu:Phum_PHUM572020"/>
<proteinExistence type="predicted"/>
<dbReference type="FunCoup" id="E0W1A4">
    <property type="interactions" value="22"/>
</dbReference>
<dbReference type="PANTHER" id="PTHR11012:SF56">
    <property type="entry name" value="CHK KINASE-LIKE DOMAIN-CONTAINING PROTEIN-RELATED"/>
    <property type="match status" value="1"/>
</dbReference>
<dbReference type="Gene3D" id="3.90.1200.10">
    <property type="match status" value="1"/>
</dbReference>
<feature type="domain" description="CHK kinase-like" evidence="1">
    <location>
        <begin position="136"/>
        <end position="329"/>
    </location>
</feature>